<protein>
    <submittedName>
        <fullName evidence="2">Ribbon-helix-helix domain-containing protein</fullName>
    </submittedName>
</protein>
<dbReference type="RefSeq" id="WP_379953480.1">
    <property type="nucleotide sequence ID" value="NZ_JAUYVI010000001.1"/>
</dbReference>
<dbReference type="Proteomes" id="UP001230156">
    <property type="component" value="Unassembled WGS sequence"/>
</dbReference>
<comment type="caution">
    <text evidence="2">The sequence shown here is derived from an EMBL/GenBank/DDBJ whole genome shotgun (WGS) entry which is preliminary data.</text>
</comment>
<gene>
    <name evidence="2" type="ORF">Q8A70_00455</name>
</gene>
<evidence type="ECO:0000259" key="1">
    <source>
        <dbReference type="Pfam" id="PF13467"/>
    </source>
</evidence>
<proteinExistence type="predicted"/>
<evidence type="ECO:0000313" key="2">
    <source>
        <dbReference type="EMBL" id="MDQ7246109.1"/>
    </source>
</evidence>
<dbReference type="InterPro" id="IPR027373">
    <property type="entry name" value="RHH_dom"/>
</dbReference>
<dbReference type="InterPro" id="IPR038268">
    <property type="entry name" value="RHH_sf"/>
</dbReference>
<dbReference type="EMBL" id="JAUYVI010000001">
    <property type="protein sequence ID" value="MDQ7246109.1"/>
    <property type="molecule type" value="Genomic_DNA"/>
</dbReference>
<evidence type="ECO:0000313" key="3">
    <source>
        <dbReference type="Proteomes" id="UP001230156"/>
    </source>
</evidence>
<name>A0ABU0YEJ8_9PROT</name>
<organism evidence="2 3">
    <name type="scientific">Dongia sedimenti</name>
    <dbReference type="NCBI Taxonomy" id="3064282"/>
    <lineage>
        <taxon>Bacteria</taxon>
        <taxon>Pseudomonadati</taxon>
        <taxon>Pseudomonadota</taxon>
        <taxon>Alphaproteobacteria</taxon>
        <taxon>Rhodospirillales</taxon>
        <taxon>Dongiaceae</taxon>
        <taxon>Dongia</taxon>
    </lineage>
</organism>
<reference evidence="3" key="1">
    <citation type="submission" date="2023-08" db="EMBL/GenBank/DDBJ databases">
        <title>Rhodospirillaceae gen. nov., a novel taxon isolated from the Yangtze River Yuezi River estuary sludge.</title>
        <authorList>
            <person name="Ruan L."/>
        </authorList>
    </citation>
    <scope>NUCLEOTIDE SEQUENCE [LARGE SCALE GENOMIC DNA]</scope>
    <source>
        <strain evidence="3">R-7</strain>
    </source>
</reference>
<keyword evidence="3" id="KW-1185">Reference proteome</keyword>
<dbReference type="Pfam" id="PF13467">
    <property type="entry name" value="RHH_4"/>
    <property type="match status" value="1"/>
</dbReference>
<accession>A0ABU0YEJ8</accession>
<feature type="domain" description="Ribbon-helix-helix" evidence="1">
    <location>
        <begin position="9"/>
        <end position="74"/>
    </location>
</feature>
<dbReference type="Gene3D" id="1.10.3990.20">
    <property type="entry name" value="protein bp1543"/>
    <property type="match status" value="1"/>
</dbReference>
<sequence>MAASPTRLQKHSVSIAGHRTSVTLEAAFWEALTVIAQRRNATVAGLIAEIDDARAADPAAPNLSSAIRVFVLRQRDAR</sequence>